<keyword evidence="2" id="KW-1185">Reference proteome</keyword>
<proteinExistence type="predicted"/>
<protein>
    <submittedName>
        <fullName evidence="1">Uncharacterized protein</fullName>
    </submittedName>
</protein>
<accession>A0A8T1V834</accession>
<gene>
    <name evidence="1" type="ORF">PHYPSEUDO_013285</name>
</gene>
<evidence type="ECO:0000313" key="1">
    <source>
        <dbReference type="EMBL" id="KAG7376503.1"/>
    </source>
</evidence>
<name>A0A8T1V834_9STRA</name>
<dbReference type="EMBL" id="JAGDFM010000680">
    <property type="protein sequence ID" value="KAG7376503.1"/>
    <property type="molecule type" value="Genomic_DNA"/>
</dbReference>
<dbReference type="Proteomes" id="UP000694044">
    <property type="component" value="Unassembled WGS sequence"/>
</dbReference>
<evidence type="ECO:0000313" key="2">
    <source>
        <dbReference type="Proteomes" id="UP000694044"/>
    </source>
</evidence>
<sequence>MVYTLDTFRTDIVAYLCDEPTAKVSVAMMMSFARPLFDNIANEHPTLFERLKYFVNATPATAMTINASTEFPRFGIINGRNDGEAGLCNFLELKQFLDANNLLFIVQRKDRFGAIHDCHRVDMIVSTQLQEGVRQDELIESKCTWVRNRSSNMVFVSPLTLMMAIMRGPSIGPFKRSAGTLCTMTLIIENEQASALKSLVARQRCIIEDLSQEQDSKVPSTQGWIKRKITMIILMVAIWLLCETFRRSRFDSRVCQLDGDHGYRLPMIASSQSTVDDIVSLN</sequence>
<reference evidence="1" key="1">
    <citation type="submission" date="2021-02" db="EMBL/GenBank/DDBJ databases">
        <authorList>
            <person name="Palmer J.M."/>
        </authorList>
    </citation>
    <scope>NUCLEOTIDE SEQUENCE</scope>
    <source>
        <strain evidence="1">SCRP734</strain>
    </source>
</reference>
<dbReference type="AlphaFoldDB" id="A0A8T1V834"/>
<organism evidence="1 2">
    <name type="scientific">Phytophthora pseudosyringae</name>
    <dbReference type="NCBI Taxonomy" id="221518"/>
    <lineage>
        <taxon>Eukaryota</taxon>
        <taxon>Sar</taxon>
        <taxon>Stramenopiles</taxon>
        <taxon>Oomycota</taxon>
        <taxon>Peronosporomycetes</taxon>
        <taxon>Peronosporales</taxon>
        <taxon>Peronosporaceae</taxon>
        <taxon>Phytophthora</taxon>
    </lineage>
</organism>
<comment type="caution">
    <text evidence="1">The sequence shown here is derived from an EMBL/GenBank/DDBJ whole genome shotgun (WGS) entry which is preliminary data.</text>
</comment>